<dbReference type="AlphaFoldDB" id="A0A285ZQ96"/>
<reference evidence="2" key="1">
    <citation type="submission" date="2017-09" db="EMBL/GenBank/DDBJ databases">
        <authorList>
            <person name="Varghese N."/>
            <person name="Submissions S."/>
        </authorList>
    </citation>
    <scope>NUCLEOTIDE SEQUENCE [LARGE SCALE GENOMIC DNA]</scope>
    <source>
        <strain evidence="2">CGMCC 1.12803</strain>
    </source>
</reference>
<accession>A0A285ZQ96</accession>
<sequence length="62" mass="7248">MKTKQLIAVAIIIQKGNSIHRNTTKCTAPFLIQERSHINDVKSWLKKLWFELQKNSINTGRR</sequence>
<name>A0A285ZQ96_9SPHI</name>
<evidence type="ECO:0000313" key="1">
    <source>
        <dbReference type="EMBL" id="SOD11795.1"/>
    </source>
</evidence>
<keyword evidence="2" id="KW-1185">Reference proteome</keyword>
<dbReference type="EMBL" id="OCMT01000001">
    <property type="protein sequence ID" value="SOD11795.1"/>
    <property type="molecule type" value="Genomic_DNA"/>
</dbReference>
<dbReference type="Proteomes" id="UP000219281">
    <property type="component" value="Unassembled WGS sequence"/>
</dbReference>
<gene>
    <name evidence="1" type="ORF">SAMN06297358_0336</name>
</gene>
<proteinExistence type="predicted"/>
<evidence type="ECO:0000313" key="2">
    <source>
        <dbReference type="Proteomes" id="UP000219281"/>
    </source>
</evidence>
<protein>
    <submittedName>
        <fullName evidence="1">Uncharacterized protein</fullName>
    </submittedName>
</protein>
<organism evidence="1 2">
    <name type="scientific">Pedobacter xixiisoli</name>
    <dbReference type="NCBI Taxonomy" id="1476464"/>
    <lineage>
        <taxon>Bacteria</taxon>
        <taxon>Pseudomonadati</taxon>
        <taxon>Bacteroidota</taxon>
        <taxon>Sphingobacteriia</taxon>
        <taxon>Sphingobacteriales</taxon>
        <taxon>Sphingobacteriaceae</taxon>
        <taxon>Pedobacter</taxon>
    </lineage>
</organism>